<dbReference type="OrthoDB" id="9802424at2"/>
<dbReference type="InterPro" id="IPR045943">
    <property type="entry name" value="DUF6363"/>
</dbReference>
<organism evidence="6 7">
    <name type="scientific">Thalassotalea euphylliae</name>
    <dbReference type="NCBI Taxonomy" id="1655234"/>
    <lineage>
        <taxon>Bacteria</taxon>
        <taxon>Pseudomonadati</taxon>
        <taxon>Pseudomonadota</taxon>
        <taxon>Gammaproteobacteria</taxon>
        <taxon>Alteromonadales</taxon>
        <taxon>Colwelliaceae</taxon>
        <taxon>Thalassotalea</taxon>
    </lineage>
</organism>
<dbReference type="Gene3D" id="3.40.1090.10">
    <property type="entry name" value="Cytosolic phospholipase A2 catalytic domain"/>
    <property type="match status" value="1"/>
</dbReference>
<comment type="caution">
    <text evidence="6">The sequence shown here is derived from an EMBL/GenBank/DDBJ whole genome shotgun (WGS) entry which is preliminary data.</text>
</comment>
<dbReference type="InterPro" id="IPR016035">
    <property type="entry name" value="Acyl_Trfase/lysoPLipase"/>
</dbReference>
<evidence type="ECO:0000256" key="3">
    <source>
        <dbReference type="ARBA" id="ARBA00023098"/>
    </source>
</evidence>
<keyword evidence="1 4" id="KW-0378">Hydrolase</keyword>
<feature type="active site" description="Proton acceptor" evidence="4">
    <location>
        <position position="167"/>
    </location>
</feature>
<evidence type="ECO:0000313" key="7">
    <source>
        <dbReference type="Proteomes" id="UP000256478"/>
    </source>
</evidence>
<dbReference type="AlphaFoldDB" id="A0A3E0TVM3"/>
<keyword evidence="3 4" id="KW-0443">Lipid metabolism</keyword>
<dbReference type="GO" id="GO:0016042">
    <property type="term" value="P:lipid catabolic process"/>
    <property type="evidence" value="ECO:0007669"/>
    <property type="project" value="UniProtKB-UniRule"/>
</dbReference>
<feature type="active site" description="Nucleophile" evidence="4">
    <location>
        <position position="51"/>
    </location>
</feature>
<evidence type="ECO:0000256" key="1">
    <source>
        <dbReference type="ARBA" id="ARBA00022801"/>
    </source>
</evidence>
<evidence type="ECO:0000259" key="5">
    <source>
        <dbReference type="PROSITE" id="PS51635"/>
    </source>
</evidence>
<dbReference type="Proteomes" id="UP000256478">
    <property type="component" value="Unassembled WGS sequence"/>
</dbReference>
<reference evidence="6 7" key="1">
    <citation type="submission" date="2018-08" db="EMBL/GenBank/DDBJ databases">
        <title>Thalassotalea euphylliae genome.</title>
        <authorList>
            <person name="Summers S."/>
            <person name="Rice S.A."/>
            <person name="Freckelton M.L."/>
            <person name="Nedved B.T."/>
            <person name="Hadfield M.G."/>
        </authorList>
    </citation>
    <scope>NUCLEOTIDE SEQUENCE [LARGE SCALE GENOMIC DNA]</scope>
    <source>
        <strain evidence="6 7">H1</strain>
    </source>
</reference>
<gene>
    <name evidence="6" type="ORF">DXX93_20085</name>
</gene>
<accession>A0A3E0TVM3</accession>
<keyword evidence="2 4" id="KW-0442">Lipid degradation</keyword>
<dbReference type="SUPFAM" id="SSF52151">
    <property type="entry name" value="FabD/lysophospholipase-like"/>
    <property type="match status" value="1"/>
</dbReference>
<feature type="short sequence motif" description="DGA/G" evidence="4">
    <location>
        <begin position="167"/>
        <end position="169"/>
    </location>
</feature>
<sequence>MVSVCSAFTQPIDGLALVAEGGGQRGIFTAGVLDSWQVAKFNPFKVLIGTSAGAQNIASYLSGQHGYAYSLITDLTRKPDFFSPWRLFGKQHVMDLDWYFEQAAHHHYAFDAKAATQNAHDRVVRFSAAKPKSLSTKLLDPTQVGWLPSLKRSSAIPYLYKSANLVDGGVSAPLPVKEAFELGGNTIVTIRTTATPPTSLGDKISKLKPLLCRNNRCPLPIRILDKHESAYQQTQQFIEQPPADVKVLEVKPFTPLSSKVLGSSKAALVDDYRQGVAAGQQFIQTFTATKH</sequence>
<feature type="domain" description="PNPLA" evidence="5">
    <location>
        <begin position="17"/>
        <end position="180"/>
    </location>
</feature>
<dbReference type="InterPro" id="IPR037483">
    <property type="entry name" value="YjjU-like"/>
</dbReference>
<dbReference type="InterPro" id="IPR050301">
    <property type="entry name" value="NTE"/>
</dbReference>
<feature type="short sequence motif" description="GXGXXG" evidence="4">
    <location>
        <begin position="21"/>
        <end position="26"/>
    </location>
</feature>
<feature type="short sequence motif" description="GXSXG" evidence="4">
    <location>
        <begin position="49"/>
        <end position="53"/>
    </location>
</feature>
<dbReference type="CDD" id="cd07208">
    <property type="entry name" value="Pat_hypo_Ecoli_yjju_like"/>
    <property type="match status" value="1"/>
</dbReference>
<dbReference type="PANTHER" id="PTHR14226:SF25">
    <property type="entry name" value="PHOSPHOESTERASE"/>
    <property type="match status" value="1"/>
</dbReference>
<dbReference type="InterPro" id="IPR002641">
    <property type="entry name" value="PNPLA_dom"/>
</dbReference>
<evidence type="ECO:0000256" key="4">
    <source>
        <dbReference type="PROSITE-ProRule" id="PRU01161"/>
    </source>
</evidence>
<dbReference type="EMBL" id="QUOU01000001">
    <property type="protein sequence ID" value="REL28638.1"/>
    <property type="molecule type" value="Genomic_DNA"/>
</dbReference>
<dbReference type="PROSITE" id="PS51635">
    <property type="entry name" value="PNPLA"/>
    <property type="match status" value="1"/>
</dbReference>
<dbReference type="PANTHER" id="PTHR14226">
    <property type="entry name" value="NEUROPATHY TARGET ESTERASE/SWISS CHEESE D.MELANOGASTER"/>
    <property type="match status" value="1"/>
</dbReference>
<dbReference type="Pfam" id="PF19890">
    <property type="entry name" value="DUF6363"/>
    <property type="match status" value="1"/>
</dbReference>
<dbReference type="GO" id="GO:0016787">
    <property type="term" value="F:hydrolase activity"/>
    <property type="evidence" value="ECO:0007669"/>
    <property type="project" value="UniProtKB-UniRule"/>
</dbReference>
<evidence type="ECO:0000313" key="6">
    <source>
        <dbReference type="EMBL" id="REL28638.1"/>
    </source>
</evidence>
<dbReference type="Pfam" id="PF01734">
    <property type="entry name" value="Patatin"/>
    <property type="match status" value="1"/>
</dbReference>
<evidence type="ECO:0000256" key="2">
    <source>
        <dbReference type="ARBA" id="ARBA00022963"/>
    </source>
</evidence>
<name>A0A3E0TVM3_9GAMM</name>
<protein>
    <submittedName>
        <fullName evidence="6">Patatin family protein</fullName>
    </submittedName>
</protein>
<proteinExistence type="predicted"/>